<proteinExistence type="predicted"/>
<sequence length="551" mass="61703">MTGFSRFLRKEIIKVDEVDLSIMWTTSALIPPFGVFVPVLSTVIICFASYYFFKWINGDVIVHIRDATKNHSWTSLRMSSKAWYCSICESLLLNGIGVYCDCCGVCADTDCIKKANKRLQCKVITSKTDVFFHHWVKGNLPLGALCALCQDDCSMEPGLVDFQCCWCQRTVHTECLKGLEKECDFGPFRNIIVPPWCVQVARMKSSIHRHLLLRGVQDPGWQNWCPLVVVANRKSGNNDGGIVLSEFRKYLNPVQVLDLAERTPAAALQWSVLVAPKPIKLLIAGGDGTVSWILSSVHKMDLDPQPAVSLLPLGTGNDLSRVLGWGKQNHSEIDVEKLIGEITNAKTTFLDRWKVDVTPYRHLGIRMPSKSLYMYNYFSIGVDAQVALDFHRTRESRLYLFSSRIFNKLLYLCFGTQQVVTADCKNIQERIDLYLDGKLAPLPELESIVVLNIQSWGAGVNLWNMTGDSSTQSYKDGVLEVVGIYSSFHIAQLQVGLSTPHKIGQAKTVEVHLKATAPIQVDGEPWEQTPAIFKISLVDQAVVLVNKKNSN</sequence>
<keyword evidence="1" id="KW-0418">Kinase</keyword>
<name>A0ACB9SLZ5_HOLOL</name>
<dbReference type="Proteomes" id="UP001056778">
    <property type="component" value="Chromosome 8"/>
</dbReference>
<protein>
    <submittedName>
        <fullName evidence="1">Diacylglycerol kinase</fullName>
    </submittedName>
</protein>
<keyword evidence="2" id="KW-1185">Reference proteome</keyword>
<evidence type="ECO:0000313" key="2">
    <source>
        <dbReference type="Proteomes" id="UP001056778"/>
    </source>
</evidence>
<reference evidence="1" key="1">
    <citation type="submission" date="2022-04" db="EMBL/GenBank/DDBJ databases">
        <title>Chromosome-scale genome assembly of Holotrichia oblita Faldermann.</title>
        <authorList>
            <person name="Rongchong L."/>
        </authorList>
    </citation>
    <scope>NUCLEOTIDE SEQUENCE</scope>
    <source>
        <strain evidence="1">81SQS9</strain>
    </source>
</reference>
<organism evidence="1 2">
    <name type="scientific">Holotrichia oblita</name>
    <name type="common">Chafer beetle</name>
    <dbReference type="NCBI Taxonomy" id="644536"/>
    <lineage>
        <taxon>Eukaryota</taxon>
        <taxon>Metazoa</taxon>
        <taxon>Ecdysozoa</taxon>
        <taxon>Arthropoda</taxon>
        <taxon>Hexapoda</taxon>
        <taxon>Insecta</taxon>
        <taxon>Pterygota</taxon>
        <taxon>Neoptera</taxon>
        <taxon>Endopterygota</taxon>
        <taxon>Coleoptera</taxon>
        <taxon>Polyphaga</taxon>
        <taxon>Scarabaeiformia</taxon>
        <taxon>Scarabaeidae</taxon>
        <taxon>Melolonthinae</taxon>
        <taxon>Holotrichia</taxon>
    </lineage>
</organism>
<keyword evidence="1" id="KW-0808">Transferase</keyword>
<comment type="caution">
    <text evidence="1">The sequence shown here is derived from an EMBL/GenBank/DDBJ whole genome shotgun (WGS) entry which is preliminary data.</text>
</comment>
<accession>A0ACB9SLZ5</accession>
<evidence type="ECO:0000313" key="1">
    <source>
        <dbReference type="EMBL" id="KAI4456191.1"/>
    </source>
</evidence>
<dbReference type="EMBL" id="CM043022">
    <property type="protein sequence ID" value="KAI4456191.1"/>
    <property type="molecule type" value="Genomic_DNA"/>
</dbReference>
<gene>
    <name evidence="1" type="ORF">MML48_8g00010236</name>
</gene>